<comment type="caution">
    <text evidence="1">The sequence shown here is derived from an EMBL/GenBank/DDBJ whole genome shotgun (WGS) entry which is preliminary data.</text>
</comment>
<dbReference type="AlphaFoldDB" id="A0A3D8JXG5"/>
<sequence length="178" mass="19408">MSDDECQPHDEFARVRYRPGMYLTADDMAMEQNYLLHKLASINKALFEPGIVGGPDSFAVTVCEHDTVSIEISAGNAIDPDGILLEFGGTHAPLPARSELGPLPEGAAEDSCYVYALYRARETGESRIADGVQVIFSRSPQTQGVLLAKLLFEEDKVAEVKTDSSSRCYAASRLFSTK</sequence>
<evidence type="ECO:0000313" key="2">
    <source>
        <dbReference type="Proteomes" id="UP000256838"/>
    </source>
</evidence>
<keyword evidence="2" id="KW-1185">Reference proteome</keyword>
<name>A0A3D8JXG5_9BURK</name>
<proteinExistence type="predicted"/>
<gene>
    <name evidence="1" type="ORF">DWV00_19085</name>
</gene>
<dbReference type="EMBL" id="QRGA01000010">
    <property type="protein sequence ID" value="RDU97336.1"/>
    <property type="molecule type" value="Genomic_DNA"/>
</dbReference>
<evidence type="ECO:0000313" key="1">
    <source>
        <dbReference type="EMBL" id="RDU97336.1"/>
    </source>
</evidence>
<accession>A0A3D8JXG5</accession>
<organism evidence="1 2">
    <name type="scientific">Trinickia dinghuensis</name>
    <dbReference type="NCBI Taxonomy" id="2291023"/>
    <lineage>
        <taxon>Bacteria</taxon>
        <taxon>Pseudomonadati</taxon>
        <taxon>Pseudomonadota</taxon>
        <taxon>Betaproteobacteria</taxon>
        <taxon>Burkholderiales</taxon>
        <taxon>Burkholderiaceae</taxon>
        <taxon>Trinickia</taxon>
    </lineage>
</organism>
<dbReference type="Proteomes" id="UP000256838">
    <property type="component" value="Unassembled WGS sequence"/>
</dbReference>
<protein>
    <submittedName>
        <fullName evidence="1">Uncharacterized protein</fullName>
    </submittedName>
</protein>
<reference evidence="1 2" key="1">
    <citation type="submission" date="2018-08" db="EMBL/GenBank/DDBJ databases">
        <title>Paraburkholderia sp. DHOM06 isolated from forest soil.</title>
        <authorList>
            <person name="Gao Z.-H."/>
            <person name="Qiu L.-H."/>
        </authorList>
    </citation>
    <scope>NUCLEOTIDE SEQUENCE [LARGE SCALE GENOMIC DNA]</scope>
    <source>
        <strain evidence="1 2">DHOM06</strain>
    </source>
</reference>